<proteinExistence type="predicted"/>
<keyword evidence="14" id="KW-1185">Reference proteome</keyword>
<keyword evidence="3" id="KW-0597">Phosphoprotein</keyword>
<name>A0A4P7A188_9BACL</name>
<dbReference type="Pfam" id="PF08448">
    <property type="entry name" value="PAS_4"/>
    <property type="match status" value="1"/>
</dbReference>
<keyword evidence="4" id="KW-0808">Transferase</keyword>
<evidence type="ECO:0000256" key="1">
    <source>
        <dbReference type="ARBA" id="ARBA00000085"/>
    </source>
</evidence>
<dbReference type="GO" id="GO:0000155">
    <property type="term" value="F:phosphorelay sensor kinase activity"/>
    <property type="evidence" value="ECO:0007669"/>
    <property type="project" value="InterPro"/>
</dbReference>
<dbReference type="InterPro" id="IPR036097">
    <property type="entry name" value="HisK_dim/P_sf"/>
</dbReference>
<dbReference type="InterPro" id="IPR003661">
    <property type="entry name" value="HisK_dim/P_dom"/>
</dbReference>
<dbReference type="SMART" id="SM00387">
    <property type="entry name" value="HATPase_c"/>
    <property type="match status" value="1"/>
</dbReference>
<evidence type="ECO:0000256" key="2">
    <source>
        <dbReference type="ARBA" id="ARBA00012438"/>
    </source>
</evidence>
<dbReference type="Gene3D" id="3.30.565.10">
    <property type="entry name" value="Histidine kinase-like ATPase, C-terminal domain"/>
    <property type="match status" value="1"/>
</dbReference>
<dbReference type="InterPro" id="IPR013656">
    <property type="entry name" value="PAS_4"/>
</dbReference>
<dbReference type="InterPro" id="IPR035965">
    <property type="entry name" value="PAS-like_dom_sf"/>
</dbReference>
<dbReference type="InterPro" id="IPR003594">
    <property type="entry name" value="HATPase_dom"/>
</dbReference>
<dbReference type="PANTHER" id="PTHR43065:SF10">
    <property type="entry name" value="PEROXIDE STRESS-ACTIVATED HISTIDINE KINASE MAK3"/>
    <property type="match status" value="1"/>
</dbReference>
<dbReference type="AlphaFoldDB" id="A0A4P7A188"/>
<dbReference type="SMART" id="SM00091">
    <property type="entry name" value="PAS"/>
    <property type="match status" value="1"/>
</dbReference>
<dbReference type="SMART" id="SM00388">
    <property type="entry name" value="HisKA"/>
    <property type="match status" value="1"/>
</dbReference>
<reference evidence="13 14" key="1">
    <citation type="submission" date="2019-03" db="EMBL/GenBank/DDBJ databases">
        <title>Complete genome sequence of Paenisporosarcina antarctica CGMCC 1.6503T.</title>
        <authorList>
            <person name="Rong J.-C."/>
            <person name="Chi N.-Y."/>
            <person name="Zhang Q.-F."/>
        </authorList>
    </citation>
    <scope>NUCLEOTIDE SEQUENCE [LARGE SCALE GENOMIC DNA]</scope>
    <source>
        <strain evidence="13 14">CGMCC 1.6503</strain>
    </source>
</reference>
<feature type="domain" description="PAS" evidence="11">
    <location>
        <begin position="181"/>
        <end position="250"/>
    </location>
</feature>
<feature type="transmembrane region" description="Helical" evidence="9">
    <location>
        <begin position="38"/>
        <end position="54"/>
    </location>
</feature>
<keyword evidence="9" id="KW-0812">Transmembrane</keyword>
<evidence type="ECO:0000313" key="14">
    <source>
        <dbReference type="Proteomes" id="UP000294292"/>
    </source>
</evidence>
<dbReference type="NCBIfam" id="TIGR00229">
    <property type="entry name" value="sensory_box"/>
    <property type="match status" value="1"/>
</dbReference>
<evidence type="ECO:0000313" key="13">
    <source>
        <dbReference type="EMBL" id="QBP41646.1"/>
    </source>
</evidence>
<feature type="transmembrane region" description="Helical" evidence="9">
    <location>
        <begin position="109"/>
        <end position="127"/>
    </location>
</feature>
<protein>
    <recommendedName>
        <fullName evidence="2">histidine kinase</fullName>
        <ecNumber evidence="2">2.7.13.3</ecNumber>
    </recommendedName>
</protein>
<evidence type="ECO:0000259" key="10">
    <source>
        <dbReference type="PROSITE" id="PS50109"/>
    </source>
</evidence>
<dbReference type="InterPro" id="IPR004358">
    <property type="entry name" value="Sig_transdc_His_kin-like_C"/>
</dbReference>
<evidence type="ECO:0000256" key="8">
    <source>
        <dbReference type="ARBA" id="ARBA00023012"/>
    </source>
</evidence>
<feature type="domain" description="PAC" evidence="12">
    <location>
        <begin position="253"/>
        <end position="305"/>
    </location>
</feature>
<keyword evidence="9" id="KW-0472">Membrane</keyword>
<evidence type="ECO:0000256" key="5">
    <source>
        <dbReference type="ARBA" id="ARBA00022741"/>
    </source>
</evidence>
<dbReference type="SUPFAM" id="SSF55874">
    <property type="entry name" value="ATPase domain of HSP90 chaperone/DNA topoisomerase II/histidine kinase"/>
    <property type="match status" value="1"/>
</dbReference>
<dbReference type="InterPro" id="IPR005467">
    <property type="entry name" value="His_kinase_dom"/>
</dbReference>
<dbReference type="GO" id="GO:0005524">
    <property type="term" value="F:ATP binding"/>
    <property type="evidence" value="ECO:0007669"/>
    <property type="project" value="UniProtKB-KW"/>
</dbReference>
<evidence type="ECO:0000259" key="11">
    <source>
        <dbReference type="PROSITE" id="PS50112"/>
    </source>
</evidence>
<keyword evidence="7" id="KW-0067">ATP-binding</keyword>
<dbReference type="CDD" id="cd00130">
    <property type="entry name" value="PAS"/>
    <property type="match status" value="1"/>
</dbReference>
<accession>A0A4P7A188</accession>
<evidence type="ECO:0000256" key="7">
    <source>
        <dbReference type="ARBA" id="ARBA00022840"/>
    </source>
</evidence>
<feature type="transmembrane region" description="Helical" evidence="9">
    <location>
        <begin position="12"/>
        <end position="32"/>
    </location>
</feature>
<dbReference type="RefSeq" id="WP_134210234.1">
    <property type="nucleotide sequence ID" value="NZ_CP038015.1"/>
</dbReference>
<dbReference type="InterPro" id="IPR000700">
    <property type="entry name" value="PAS-assoc_C"/>
</dbReference>
<dbReference type="Pfam" id="PF02518">
    <property type="entry name" value="HATPase_c"/>
    <property type="match status" value="1"/>
</dbReference>
<dbReference type="CDD" id="cd00075">
    <property type="entry name" value="HATPase"/>
    <property type="match status" value="1"/>
</dbReference>
<comment type="catalytic activity">
    <reaction evidence="1">
        <text>ATP + protein L-histidine = ADP + protein N-phospho-L-histidine.</text>
        <dbReference type="EC" id="2.7.13.3"/>
    </reaction>
</comment>
<evidence type="ECO:0000256" key="3">
    <source>
        <dbReference type="ARBA" id="ARBA00022553"/>
    </source>
</evidence>
<feature type="domain" description="Histidine kinase" evidence="10">
    <location>
        <begin position="318"/>
        <end position="524"/>
    </location>
</feature>
<feature type="transmembrane region" description="Helical" evidence="9">
    <location>
        <begin position="63"/>
        <end position="79"/>
    </location>
</feature>
<dbReference type="SUPFAM" id="SSF47384">
    <property type="entry name" value="Homodimeric domain of signal transducing histidine kinase"/>
    <property type="match status" value="1"/>
</dbReference>
<dbReference type="Pfam" id="PF00512">
    <property type="entry name" value="HisKA"/>
    <property type="match status" value="1"/>
</dbReference>
<evidence type="ECO:0000256" key="4">
    <source>
        <dbReference type="ARBA" id="ARBA00022679"/>
    </source>
</evidence>
<dbReference type="PROSITE" id="PS50113">
    <property type="entry name" value="PAC"/>
    <property type="match status" value="1"/>
</dbReference>
<dbReference type="SUPFAM" id="SSF55785">
    <property type="entry name" value="PYP-like sensor domain (PAS domain)"/>
    <property type="match status" value="1"/>
</dbReference>
<dbReference type="EC" id="2.7.13.3" evidence="2"/>
<evidence type="ECO:0000259" key="12">
    <source>
        <dbReference type="PROSITE" id="PS50113"/>
    </source>
</evidence>
<dbReference type="EMBL" id="CP038015">
    <property type="protein sequence ID" value="QBP41646.1"/>
    <property type="molecule type" value="Genomic_DNA"/>
</dbReference>
<dbReference type="Gene3D" id="3.30.450.20">
    <property type="entry name" value="PAS domain"/>
    <property type="match status" value="1"/>
</dbReference>
<dbReference type="InterPro" id="IPR036890">
    <property type="entry name" value="HATPase_C_sf"/>
</dbReference>
<dbReference type="PRINTS" id="PR00344">
    <property type="entry name" value="BCTRLSENSOR"/>
</dbReference>
<sequence length="532" mass="60930">MDKSLLLIKRNHLFIDLFAIGLLLHTISSLFFPYKFTTSIPFIVILYCGLLFFLRRIKINNEMLQILILTGLNGYILYINIDSPYYIHILLFVYPLFVASLYHSIIPSLILLPVTLIEVIFLFNTYFTRFEGSIEFADIYVLLFLMVLMSVTAIIHSHFIEKSWTEMEQQQITLERALDSRDGYLQMFFENAKDGIAVFDLDARIIEVNPAFELLYGWSRQECIGKHIPLVPPENAQAARERIKKVLKGESLYSFETKDMKRNGTFFDAQLTLSPIYDKSGEMVAMSVITRDISFRKEAEKLIVQSEKLKLAGEIAAGVAHEIRNPMTVISGFIQMMNADDQHPYQTYTKLIESELERINLIISEFLILAKPHVRTTKEFNLEKTIQDIVVLFSPELNLRGIVLTESKSVPNVVVVGEQNQIKQVLINIIKNAIEAFKKEGSLHISTEYENEDFVSIHIEDNGEGMTQEVINQIFEPFFTTKTTGTGLGMMITQKIIQEHGGKISINSRLNKGTVVSIFLPYKERRKPAISN</sequence>
<dbReference type="PANTHER" id="PTHR43065">
    <property type="entry name" value="SENSOR HISTIDINE KINASE"/>
    <property type="match status" value="1"/>
</dbReference>
<keyword evidence="9" id="KW-1133">Transmembrane helix</keyword>
<keyword evidence="6" id="KW-0418">Kinase</keyword>
<organism evidence="13 14">
    <name type="scientific">Paenisporosarcina antarctica</name>
    <dbReference type="NCBI Taxonomy" id="417367"/>
    <lineage>
        <taxon>Bacteria</taxon>
        <taxon>Bacillati</taxon>
        <taxon>Bacillota</taxon>
        <taxon>Bacilli</taxon>
        <taxon>Bacillales</taxon>
        <taxon>Caryophanaceae</taxon>
        <taxon>Paenisporosarcina</taxon>
    </lineage>
</organism>
<dbReference type="PROSITE" id="PS50109">
    <property type="entry name" value="HIS_KIN"/>
    <property type="match status" value="1"/>
</dbReference>
<dbReference type="InterPro" id="IPR000014">
    <property type="entry name" value="PAS"/>
</dbReference>
<evidence type="ECO:0000256" key="6">
    <source>
        <dbReference type="ARBA" id="ARBA00022777"/>
    </source>
</evidence>
<evidence type="ECO:0000256" key="9">
    <source>
        <dbReference type="SAM" id="Phobius"/>
    </source>
</evidence>
<keyword evidence="5" id="KW-0547">Nucleotide-binding</keyword>
<dbReference type="PROSITE" id="PS50112">
    <property type="entry name" value="PAS"/>
    <property type="match status" value="1"/>
</dbReference>
<dbReference type="OrthoDB" id="9815750at2"/>
<dbReference type="CDD" id="cd00082">
    <property type="entry name" value="HisKA"/>
    <property type="match status" value="1"/>
</dbReference>
<dbReference type="Proteomes" id="UP000294292">
    <property type="component" value="Chromosome"/>
</dbReference>
<gene>
    <name evidence="13" type="ORF">E2636_11040</name>
</gene>
<feature type="transmembrane region" description="Helical" evidence="9">
    <location>
        <begin position="139"/>
        <end position="160"/>
    </location>
</feature>
<keyword evidence="8" id="KW-0902">Two-component regulatory system</keyword>
<dbReference type="KEGG" id="panc:E2636_11040"/>
<dbReference type="Gene3D" id="1.10.287.130">
    <property type="match status" value="1"/>
</dbReference>